<protein>
    <recommendedName>
        <fullName evidence="6">Secreted protein</fullName>
    </recommendedName>
</protein>
<sequence>MAAQRLRRKALAATIAALVCAPAFAPTAGAQSSETWGIESNRIGTDSPVSASISQVTPQVPRLDGTLRIRLQVRNTSERDVSNLVLRMQRAKALSSAAEARTALAEPEAAYDVAGDFSEPIDLKPGEVRDITLSTPVSAPAPEGLGITEPGTYPLLINVNGQPADDIDRLLKETRILLPVGAAPESPESPGSLAPADPADSSDSSEPDSLADGTDNTPEPTKPVPMSLIWPISQPVPLVGGETGDAPGAPDLILTNDSLADSLRPGGHLDGLVSSLEKGFSTATGPQLRSSTCIAIDPETLDAVARMTHDYWIGVERPSPVQASQRLRDSWGSNTDIDLRKVSASQDAAKWLDRLRALAADTCVISLPWASADVSAIARVGDEDLAMEALAAGTETIRNHLSAESLPGVQLPPEGFVTSESVPLYARASAQTPLSTDAAFEQRLQSGSTSATVPPASADATFAMVANNTLTRQDGAPLAAGESGAMPGGGRSFALPGALTAALAATGDDPQTASYSNVIGRHDFRADSGIARMQSAVGTLYQELSDASRSPESGAIVASPPAGWNPSPAEAAKWIEAVRTAMDSPEADGIALNQALADSAKHNDAGPVQLTPPSADPAPVSDSDIETAQLAAREISDLTKIMANDPFVALTRYGFTRPLRRDVLRSLTTQGRRSIALSSQVQKRGEDLRNAALTMTRRLRNSVTLVAPGGVYTRATDLSPVIVLARNGLPLPVPSFVRVAAGDVVMEEKYEASIPAKGSVTVQLSPAGKGEDAKSDSGAVSAARSAHHLTLWLESPSGLPISQSVKISVQSGVSVGFLLIATVGVVAVGGFFAAKRSRTFRK</sequence>
<name>A0A0K2H4X6_9CORY</name>
<evidence type="ECO:0000313" key="4">
    <source>
        <dbReference type="EMBL" id="ALA68746.1"/>
    </source>
</evidence>
<dbReference type="KEGG" id="clw:CLAC_12320"/>
<dbReference type="Proteomes" id="UP000058446">
    <property type="component" value="Chromosome"/>
</dbReference>
<keyword evidence="2" id="KW-0812">Transmembrane</keyword>
<dbReference type="RefSeq" id="WP_053413122.1">
    <property type="nucleotide sequence ID" value="NZ_CP006841.1"/>
</dbReference>
<feature type="chain" id="PRO_5039112800" description="Secreted protein" evidence="3">
    <location>
        <begin position="26"/>
        <end position="842"/>
    </location>
</feature>
<evidence type="ECO:0000256" key="3">
    <source>
        <dbReference type="SAM" id="SignalP"/>
    </source>
</evidence>
<dbReference type="AlphaFoldDB" id="A0A0K2H4X6"/>
<reference evidence="4 5" key="1">
    <citation type="submission" date="2013-10" db="EMBL/GenBank/DDBJ databases">
        <title>Complete genome sequence of Corynebacterium lactis DSM 45799(T), isolated from raw cow milk.</title>
        <authorList>
            <person name="Ruckert C."/>
            <person name="Albersmeier A."/>
            <person name="Lipski A."/>
            <person name="Kalinowski J."/>
        </authorList>
    </citation>
    <scope>NUCLEOTIDE SEQUENCE [LARGE SCALE GENOMIC DNA]</scope>
    <source>
        <strain evidence="4 5">RW2-5</strain>
    </source>
</reference>
<dbReference type="STRING" id="1408189.CLAC_12320"/>
<gene>
    <name evidence="4" type="ORF">CLAC_12320</name>
</gene>
<feature type="region of interest" description="Disordered" evidence="1">
    <location>
        <begin position="181"/>
        <end position="228"/>
    </location>
</feature>
<feature type="transmembrane region" description="Helical" evidence="2">
    <location>
        <begin position="813"/>
        <end position="834"/>
    </location>
</feature>
<keyword evidence="5" id="KW-1185">Reference proteome</keyword>
<proteinExistence type="predicted"/>
<feature type="region of interest" description="Disordered" evidence="1">
    <location>
        <begin position="602"/>
        <end position="622"/>
    </location>
</feature>
<feature type="compositionally biased region" description="Low complexity" evidence="1">
    <location>
        <begin position="189"/>
        <end position="212"/>
    </location>
</feature>
<evidence type="ECO:0000256" key="1">
    <source>
        <dbReference type="SAM" id="MobiDB-lite"/>
    </source>
</evidence>
<feature type="signal peptide" evidence="3">
    <location>
        <begin position="1"/>
        <end position="25"/>
    </location>
</feature>
<accession>A0A0K2H4X6</accession>
<keyword evidence="3" id="KW-0732">Signal</keyword>
<evidence type="ECO:0000256" key="2">
    <source>
        <dbReference type="SAM" id="Phobius"/>
    </source>
</evidence>
<dbReference type="EMBL" id="CP006841">
    <property type="protein sequence ID" value="ALA68746.1"/>
    <property type="molecule type" value="Genomic_DNA"/>
</dbReference>
<keyword evidence="2" id="KW-1133">Transmembrane helix</keyword>
<evidence type="ECO:0000313" key="5">
    <source>
        <dbReference type="Proteomes" id="UP000058446"/>
    </source>
</evidence>
<keyword evidence="2" id="KW-0472">Membrane</keyword>
<organism evidence="4 5">
    <name type="scientific">Corynebacterium lactis RW2-5</name>
    <dbReference type="NCBI Taxonomy" id="1408189"/>
    <lineage>
        <taxon>Bacteria</taxon>
        <taxon>Bacillati</taxon>
        <taxon>Actinomycetota</taxon>
        <taxon>Actinomycetes</taxon>
        <taxon>Mycobacteriales</taxon>
        <taxon>Corynebacteriaceae</taxon>
        <taxon>Corynebacterium</taxon>
    </lineage>
</organism>
<dbReference type="PATRIC" id="fig|1408189.4.peg.2481"/>
<evidence type="ECO:0008006" key="6">
    <source>
        <dbReference type="Google" id="ProtNLM"/>
    </source>
</evidence>